<proteinExistence type="predicted"/>
<gene>
    <name evidence="2" type="ORF">FH971_13490</name>
</gene>
<feature type="signal peptide" evidence="1">
    <location>
        <begin position="1"/>
        <end position="22"/>
    </location>
</feature>
<dbReference type="KEGG" id="spol:FH971_13490"/>
<dbReference type="Proteomes" id="UP000319809">
    <property type="component" value="Chromosome"/>
</dbReference>
<sequence>MPLFTVSTLALTALTPSSAVFAADDVPTTVKADVERRTVLDDVIDTENFEVGIQGGILSIEDFESNPWISAHVGYHISEHFYVKARYAQAKAGETSFEKLSNAAPLLTDDERELTYYGLNIGYNLLPGEIFFSKDTVFNSVFSIELGGGSTEFAGDEQFTFNLTANYRVFLTDWIAWDLSMSDYLFNTEVTGESKTTHNLNFATGVSFYF</sequence>
<dbReference type="AlphaFoldDB" id="A0A4Y5YKH7"/>
<evidence type="ECO:0000256" key="1">
    <source>
        <dbReference type="SAM" id="SignalP"/>
    </source>
</evidence>
<protein>
    <submittedName>
        <fullName evidence="2">Outer membrane beta-barrel domain-containing protein</fullName>
    </submittedName>
</protein>
<keyword evidence="1" id="KW-0732">Signal</keyword>
<organism evidence="2 3">
    <name type="scientific">Shewanella polaris</name>
    <dbReference type="NCBI Taxonomy" id="2588449"/>
    <lineage>
        <taxon>Bacteria</taxon>
        <taxon>Pseudomonadati</taxon>
        <taxon>Pseudomonadota</taxon>
        <taxon>Gammaproteobacteria</taxon>
        <taxon>Alteromonadales</taxon>
        <taxon>Shewanellaceae</taxon>
        <taxon>Shewanella</taxon>
    </lineage>
</organism>
<evidence type="ECO:0000313" key="3">
    <source>
        <dbReference type="Proteomes" id="UP000319809"/>
    </source>
</evidence>
<evidence type="ECO:0000313" key="2">
    <source>
        <dbReference type="EMBL" id="QDE33271.1"/>
    </source>
</evidence>
<feature type="chain" id="PRO_5021366037" evidence="1">
    <location>
        <begin position="23"/>
        <end position="210"/>
    </location>
</feature>
<keyword evidence="3" id="KW-1185">Reference proteome</keyword>
<name>A0A4Y5YKH7_9GAMM</name>
<dbReference type="InterPro" id="IPR030820">
    <property type="entry name" value="OMP_myx_plus_Proteobacteria"/>
</dbReference>
<reference evidence="2 3" key="1">
    <citation type="submission" date="2019-06" db="EMBL/GenBank/DDBJ databases">
        <title>The genome of Shewanella sp. SM1901.</title>
        <authorList>
            <person name="Cha Q."/>
        </authorList>
    </citation>
    <scope>NUCLEOTIDE SEQUENCE [LARGE SCALE GENOMIC DNA]</scope>
    <source>
        <strain evidence="2 3">SM1901</strain>
    </source>
</reference>
<accession>A0A4Y5YKH7</accession>
<dbReference type="EMBL" id="CP041036">
    <property type="protein sequence ID" value="QDE33271.1"/>
    <property type="molecule type" value="Genomic_DNA"/>
</dbReference>
<dbReference type="NCBIfam" id="TIGR04565">
    <property type="entry name" value="OMP_myx_plus"/>
    <property type="match status" value="1"/>
</dbReference>